<name>E1Z8L4_CHLVA</name>
<evidence type="ECO:0000256" key="2">
    <source>
        <dbReference type="PROSITE-ProRule" id="PRU00267"/>
    </source>
</evidence>
<evidence type="ECO:0000256" key="3">
    <source>
        <dbReference type="SAM" id="MobiDB-lite"/>
    </source>
</evidence>
<keyword evidence="2" id="KW-0539">Nucleus</keyword>
<feature type="compositionally biased region" description="Acidic residues" evidence="3">
    <location>
        <begin position="520"/>
        <end position="530"/>
    </location>
</feature>
<dbReference type="AlphaFoldDB" id="E1Z8L4"/>
<evidence type="ECO:0000313" key="6">
    <source>
        <dbReference type="Proteomes" id="UP000008141"/>
    </source>
</evidence>
<sequence>MPTKRPGVITGVPSSSYKNDDMSQNLDAEMAAIEAEARGRLSRTRRSDVAALQPASLTLALPCPSLLLLQVGELELMMMEQEQAGSDDGEQSSDAPAEQAAVEEEVAEQAEGAACNEAGAEEEPIAESAEAEGEEPACAGSPHVLLEAAAPEAGAAEEPGAEEPAAADASSPPPEAEPAGKGPAASGAASGVKKPAVGLKRKGFAAPRAAATSGEPKTAATVPAKSGAAPAKVAAVPTKKAKPADEAQEKENVDKQPETKQAEPKAAAAKPKVAAAAKTKATPKPKPTAAAAAGKAGVAEEGGEAAPKVKRPLNAYMQYVNANRGQVKADHPELGNKELTSKLGELYRGLGAEEKKKYEDAAAADKQRYVEEVEAAGPQPKKAKGPKLPHTKSAYQLFTAERMPAIKAENPKAGMPEISKLMSAAWKECSEEDKAPFVQKAKELKAEAKAAAAAGGSADGEEAAEAKKKKRAAGGGEGPIRKRAKAGTGGKKAAAAAAEDAEQDEEGEEVAPASSHEEEAGGEESDDEEERMACDWGSHPAEYILSETSTGKYLVMRQGLGFTEYGLVDAAAAKAQRLGAAPGAPACPVPLAMVEEYEAFKKDFRREIHDNLDGGELVLDDLPRGSVLESCLLLGQLRRPTYELNRVPKNDTKMAVPMLRMCAVVQRMLMVERGRSQQKEQQLLEKVRGLEEELAAVQGQGASGSSGGLSKMAAELSPSTAKAVGAEA</sequence>
<dbReference type="PANTHER" id="PTHR48112">
    <property type="entry name" value="HIGH MOBILITY GROUP PROTEIN DSP1"/>
    <property type="match status" value="1"/>
</dbReference>
<keyword evidence="1 2" id="KW-0238">DNA-binding</keyword>
<keyword evidence="6" id="KW-1185">Reference proteome</keyword>
<feature type="domain" description="HMG box" evidence="4">
    <location>
        <begin position="309"/>
        <end position="377"/>
    </location>
</feature>
<gene>
    <name evidence="5" type="ORF">CHLNCDRAFT_142731</name>
</gene>
<accession>E1Z8L4</accession>
<dbReference type="SUPFAM" id="SSF47095">
    <property type="entry name" value="HMG-box"/>
    <property type="match status" value="2"/>
</dbReference>
<proteinExistence type="predicted"/>
<feature type="compositionally biased region" description="Acidic residues" evidence="3">
    <location>
        <begin position="499"/>
        <end position="509"/>
    </location>
</feature>
<feature type="DNA-binding region" description="HMG box" evidence="2">
    <location>
        <begin position="309"/>
        <end position="377"/>
    </location>
</feature>
<organism evidence="6">
    <name type="scientific">Chlorella variabilis</name>
    <name type="common">Green alga</name>
    <dbReference type="NCBI Taxonomy" id="554065"/>
    <lineage>
        <taxon>Eukaryota</taxon>
        <taxon>Viridiplantae</taxon>
        <taxon>Chlorophyta</taxon>
        <taxon>core chlorophytes</taxon>
        <taxon>Trebouxiophyceae</taxon>
        <taxon>Chlorellales</taxon>
        <taxon>Chlorellaceae</taxon>
        <taxon>Chlorella clade</taxon>
        <taxon>Chlorella</taxon>
    </lineage>
</organism>
<dbReference type="PROSITE" id="PS50118">
    <property type="entry name" value="HMG_BOX_2"/>
    <property type="match status" value="2"/>
</dbReference>
<feature type="compositionally biased region" description="Low complexity" evidence="3">
    <location>
        <begin position="109"/>
        <end position="118"/>
    </location>
</feature>
<feature type="compositionally biased region" description="Low complexity" evidence="3">
    <location>
        <begin position="264"/>
        <end position="299"/>
    </location>
</feature>
<protein>
    <recommendedName>
        <fullName evidence="4">HMG box domain-containing protein</fullName>
    </recommendedName>
</protein>
<dbReference type="OrthoDB" id="550908at2759"/>
<feature type="DNA-binding region" description="HMG box" evidence="2">
    <location>
        <begin position="388"/>
        <end position="447"/>
    </location>
</feature>
<dbReference type="Gene3D" id="1.10.30.10">
    <property type="entry name" value="High mobility group box domain"/>
    <property type="match status" value="2"/>
</dbReference>
<evidence type="ECO:0000259" key="4">
    <source>
        <dbReference type="PROSITE" id="PS50118"/>
    </source>
</evidence>
<dbReference type="KEGG" id="cvr:CHLNCDRAFT_142731"/>
<evidence type="ECO:0000313" key="5">
    <source>
        <dbReference type="EMBL" id="EFN57358.1"/>
    </source>
</evidence>
<dbReference type="GO" id="GO:0005634">
    <property type="term" value="C:nucleus"/>
    <property type="evidence" value="ECO:0007669"/>
    <property type="project" value="UniProtKB-UniRule"/>
</dbReference>
<feature type="compositionally biased region" description="Low complexity" evidence="3">
    <location>
        <begin position="136"/>
        <end position="170"/>
    </location>
</feature>
<dbReference type="PANTHER" id="PTHR48112:SF22">
    <property type="entry name" value="MITOCHONDRIAL TRANSCRIPTION FACTOR A, ISOFORM B"/>
    <property type="match status" value="1"/>
</dbReference>
<dbReference type="PRINTS" id="PR00886">
    <property type="entry name" value="HIGHMOBLTY12"/>
</dbReference>
<dbReference type="GeneID" id="17357093"/>
<dbReference type="CDD" id="cd00084">
    <property type="entry name" value="HMG-box_SF"/>
    <property type="match status" value="1"/>
</dbReference>
<dbReference type="STRING" id="554065.E1Z8L4"/>
<evidence type="ECO:0000256" key="1">
    <source>
        <dbReference type="ARBA" id="ARBA00023125"/>
    </source>
</evidence>
<feature type="region of interest" description="Disordered" evidence="3">
    <location>
        <begin position="82"/>
        <end position="309"/>
    </location>
</feature>
<dbReference type="GO" id="GO:0003677">
    <property type="term" value="F:DNA binding"/>
    <property type="evidence" value="ECO:0007669"/>
    <property type="project" value="UniProtKB-UniRule"/>
</dbReference>
<dbReference type="SMART" id="SM00398">
    <property type="entry name" value="HMG"/>
    <property type="match status" value="2"/>
</dbReference>
<feature type="compositionally biased region" description="Low complexity" evidence="3">
    <location>
        <begin position="222"/>
        <end position="238"/>
    </location>
</feature>
<dbReference type="InParanoid" id="E1Z8L4"/>
<feature type="region of interest" description="Disordered" evidence="3">
    <location>
        <begin position="1"/>
        <end position="20"/>
    </location>
</feature>
<dbReference type="eggNOG" id="KOG0381">
    <property type="taxonomic scope" value="Eukaryota"/>
</dbReference>
<dbReference type="Pfam" id="PF00505">
    <property type="entry name" value="HMG_box"/>
    <property type="match status" value="2"/>
</dbReference>
<dbReference type="Proteomes" id="UP000008141">
    <property type="component" value="Unassembled WGS sequence"/>
</dbReference>
<feature type="region of interest" description="Disordered" evidence="3">
    <location>
        <begin position="453"/>
        <end position="533"/>
    </location>
</feature>
<dbReference type="RefSeq" id="XP_005849460.1">
    <property type="nucleotide sequence ID" value="XM_005849398.1"/>
</dbReference>
<feature type="compositionally biased region" description="Basic and acidic residues" evidence="3">
    <location>
        <begin position="242"/>
        <end position="263"/>
    </location>
</feature>
<dbReference type="InterPro" id="IPR050342">
    <property type="entry name" value="HMGB"/>
</dbReference>
<dbReference type="EMBL" id="GL433839">
    <property type="protein sequence ID" value="EFN57358.1"/>
    <property type="molecule type" value="Genomic_DNA"/>
</dbReference>
<reference evidence="5 6" key="1">
    <citation type="journal article" date="2010" name="Plant Cell">
        <title>The Chlorella variabilis NC64A genome reveals adaptation to photosymbiosis, coevolution with viruses, and cryptic sex.</title>
        <authorList>
            <person name="Blanc G."/>
            <person name="Duncan G."/>
            <person name="Agarkova I."/>
            <person name="Borodovsky M."/>
            <person name="Gurnon J."/>
            <person name="Kuo A."/>
            <person name="Lindquist E."/>
            <person name="Lucas S."/>
            <person name="Pangilinan J."/>
            <person name="Polle J."/>
            <person name="Salamov A."/>
            <person name="Terry A."/>
            <person name="Yamada T."/>
            <person name="Dunigan D.D."/>
            <person name="Grigoriev I.V."/>
            <person name="Claverie J.M."/>
            <person name="Van Etten J.L."/>
        </authorList>
    </citation>
    <scope>NUCLEOTIDE SEQUENCE [LARGE SCALE GENOMIC DNA]</scope>
    <source>
        <strain evidence="5 6">NC64A</strain>
    </source>
</reference>
<feature type="compositionally biased region" description="Low complexity" evidence="3">
    <location>
        <begin position="177"/>
        <end position="191"/>
    </location>
</feature>
<dbReference type="InterPro" id="IPR036910">
    <property type="entry name" value="HMG_box_dom_sf"/>
</dbReference>
<feature type="domain" description="HMG box" evidence="4">
    <location>
        <begin position="388"/>
        <end position="447"/>
    </location>
</feature>
<feature type="compositionally biased region" description="Acidic residues" evidence="3">
    <location>
        <begin position="119"/>
        <end position="135"/>
    </location>
</feature>
<feature type="region of interest" description="Disordered" evidence="3">
    <location>
        <begin position="697"/>
        <end position="728"/>
    </location>
</feature>
<dbReference type="InterPro" id="IPR009071">
    <property type="entry name" value="HMG_box_dom"/>
</dbReference>